<dbReference type="STRING" id="395495.Lcho_4140"/>
<feature type="domain" description="HTH crp-type" evidence="5">
    <location>
        <begin position="158"/>
        <end position="231"/>
    </location>
</feature>
<dbReference type="PROSITE" id="PS51063">
    <property type="entry name" value="HTH_CRP_2"/>
    <property type="match status" value="1"/>
</dbReference>
<dbReference type="Proteomes" id="UP000001693">
    <property type="component" value="Chromosome"/>
</dbReference>
<dbReference type="GO" id="GO:0005829">
    <property type="term" value="C:cytosol"/>
    <property type="evidence" value="ECO:0007669"/>
    <property type="project" value="TreeGrafter"/>
</dbReference>
<dbReference type="InterPro" id="IPR036390">
    <property type="entry name" value="WH_DNA-bd_sf"/>
</dbReference>
<keyword evidence="7" id="KW-1185">Reference proteome</keyword>
<evidence type="ECO:0000256" key="1">
    <source>
        <dbReference type="ARBA" id="ARBA00023015"/>
    </source>
</evidence>
<evidence type="ECO:0000313" key="6">
    <source>
        <dbReference type="EMBL" id="ACB36392.1"/>
    </source>
</evidence>
<evidence type="ECO:0000256" key="2">
    <source>
        <dbReference type="ARBA" id="ARBA00023125"/>
    </source>
</evidence>
<dbReference type="InterPro" id="IPR036388">
    <property type="entry name" value="WH-like_DNA-bd_sf"/>
</dbReference>
<dbReference type="SMART" id="SM00419">
    <property type="entry name" value="HTH_CRP"/>
    <property type="match status" value="1"/>
</dbReference>
<dbReference type="InterPro" id="IPR050397">
    <property type="entry name" value="Env_Response_Regulators"/>
</dbReference>
<evidence type="ECO:0000313" key="7">
    <source>
        <dbReference type="Proteomes" id="UP000001693"/>
    </source>
</evidence>
<dbReference type="Pfam" id="PF00027">
    <property type="entry name" value="cNMP_binding"/>
    <property type="match status" value="1"/>
</dbReference>
<dbReference type="InterPro" id="IPR000595">
    <property type="entry name" value="cNMP-bd_dom"/>
</dbReference>
<dbReference type="OrthoDB" id="8545112at2"/>
<dbReference type="AlphaFoldDB" id="B1XXS3"/>
<dbReference type="Gene3D" id="2.60.120.10">
    <property type="entry name" value="Jelly Rolls"/>
    <property type="match status" value="1"/>
</dbReference>
<keyword evidence="2" id="KW-0238">DNA-binding</keyword>
<dbReference type="eggNOG" id="COG0664">
    <property type="taxonomic scope" value="Bacteria"/>
</dbReference>
<dbReference type="Gene3D" id="1.10.10.10">
    <property type="entry name" value="Winged helix-like DNA-binding domain superfamily/Winged helix DNA-binding domain"/>
    <property type="match status" value="1"/>
</dbReference>
<dbReference type="EMBL" id="CP001013">
    <property type="protein sequence ID" value="ACB36392.1"/>
    <property type="molecule type" value="Genomic_DNA"/>
</dbReference>
<dbReference type="PANTHER" id="PTHR24567">
    <property type="entry name" value="CRP FAMILY TRANSCRIPTIONAL REGULATORY PROTEIN"/>
    <property type="match status" value="1"/>
</dbReference>
<dbReference type="InterPro" id="IPR012318">
    <property type="entry name" value="HTH_CRP"/>
</dbReference>
<protein>
    <submittedName>
        <fullName evidence="6">Cyclic nucleotide-binding protein</fullName>
    </submittedName>
</protein>
<dbReference type="CDD" id="cd00038">
    <property type="entry name" value="CAP_ED"/>
    <property type="match status" value="1"/>
</dbReference>
<dbReference type="SMART" id="SM00100">
    <property type="entry name" value="cNMP"/>
    <property type="match status" value="1"/>
</dbReference>
<dbReference type="PANTHER" id="PTHR24567:SF74">
    <property type="entry name" value="HTH-TYPE TRANSCRIPTIONAL REGULATOR ARCR"/>
    <property type="match status" value="1"/>
</dbReference>
<keyword evidence="3" id="KW-0804">Transcription</keyword>
<proteinExistence type="predicted"/>
<keyword evidence="1" id="KW-0805">Transcription regulation</keyword>
<evidence type="ECO:0000256" key="3">
    <source>
        <dbReference type="ARBA" id="ARBA00023163"/>
    </source>
</evidence>
<dbReference type="SUPFAM" id="SSF46785">
    <property type="entry name" value="Winged helix' DNA-binding domain"/>
    <property type="match status" value="1"/>
</dbReference>
<reference evidence="6 7" key="1">
    <citation type="submission" date="2008-03" db="EMBL/GenBank/DDBJ databases">
        <title>Complete sequence of Leptothrix cholodnii SP-6.</title>
        <authorList>
            <consortium name="US DOE Joint Genome Institute"/>
            <person name="Copeland A."/>
            <person name="Lucas S."/>
            <person name="Lapidus A."/>
            <person name="Glavina del Rio T."/>
            <person name="Dalin E."/>
            <person name="Tice H."/>
            <person name="Bruce D."/>
            <person name="Goodwin L."/>
            <person name="Pitluck S."/>
            <person name="Chertkov O."/>
            <person name="Brettin T."/>
            <person name="Detter J.C."/>
            <person name="Han C."/>
            <person name="Kuske C.R."/>
            <person name="Schmutz J."/>
            <person name="Larimer F."/>
            <person name="Land M."/>
            <person name="Hauser L."/>
            <person name="Kyrpides N."/>
            <person name="Lykidis A."/>
            <person name="Emerson D."/>
            <person name="Richardson P."/>
        </authorList>
    </citation>
    <scope>NUCLEOTIDE SEQUENCE [LARGE SCALE GENOMIC DNA]</scope>
    <source>
        <strain evidence="7">ATCC 51168 / LMG 8142 / SP-6</strain>
    </source>
</reference>
<sequence length="243" mass="26194">MAPAPGSPAVDAPAALAGLRGIVLLQGLPDEGLAEVAQACRFRLYRARQTVIARADVDRDCYLVITGKLRVVALSPGGREVSFRDAAAGEAIGEMAALDGRPRCATVIALQDSLLARLSPEALTDLLRRHWPICERMLRHLAGAARGLTERVYELSTLNVQQRLCAELLRLGLAADAASPDRVVLSPAPSHSELAARISSYREQVTRELAELARLGIVSRDDRQLVIVDLNRLAEQVEAVRAA</sequence>
<dbReference type="Pfam" id="PF13545">
    <property type="entry name" value="HTH_Crp_2"/>
    <property type="match status" value="1"/>
</dbReference>
<dbReference type="RefSeq" id="WP_012349135.1">
    <property type="nucleotide sequence ID" value="NC_010524.1"/>
</dbReference>
<dbReference type="InterPro" id="IPR014710">
    <property type="entry name" value="RmlC-like_jellyroll"/>
</dbReference>
<feature type="domain" description="Cyclic nucleotide-binding" evidence="4">
    <location>
        <begin position="24"/>
        <end position="144"/>
    </location>
</feature>
<gene>
    <name evidence="6" type="ordered locus">Lcho_4140</name>
</gene>
<dbReference type="KEGG" id="lch:Lcho_4140"/>
<accession>B1XXS3</accession>
<dbReference type="HOGENOM" id="CLU_075053_3_5_4"/>
<dbReference type="GO" id="GO:0003700">
    <property type="term" value="F:DNA-binding transcription factor activity"/>
    <property type="evidence" value="ECO:0007669"/>
    <property type="project" value="TreeGrafter"/>
</dbReference>
<organism evidence="6 7">
    <name type="scientific">Leptothrix cholodnii (strain ATCC 51168 / LMG 8142 / SP-6)</name>
    <name type="common">Leptothrix discophora (strain SP-6)</name>
    <dbReference type="NCBI Taxonomy" id="395495"/>
    <lineage>
        <taxon>Bacteria</taxon>
        <taxon>Pseudomonadati</taxon>
        <taxon>Pseudomonadota</taxon>
        <taxon>Betaproteobacteria</taxon>
        <taxon>Burkholderiales</taxon>
        <taxon>Sphaerotilaceae</taxon>
        <taxon>Leptothrix</taxon>
    </lineage>
</organism>
<dbReference type="PROSITE" id="PS50042">
    <property type="entry name" value="CNMP_BINDING_3"/>
    <property type="match status" value="1"/>
</dbReference>
<dbReference type="GO" id="GO:0003677">
    <property type="term" value="F:DNA binding"/>
    <property type="evidence" value="ECO:0007669"/>
    <property type="project" value="UniProtKB-KW"/>
</dbReference>
<evidence type="ECO:0000259" key="4">
    <source>
        <dbReference type="PROSITE" id="PS50042"/>
    </source>
</evidence>
<name>B1XXS3_LEPCP</name>
<dbReference type="SUPFAM" id="SSF51206">
    <property type="entry name" value="cAMP-binding domain-like"/>
    <property type="match status" value="1"/>
</dbReference>
<dbReference type="InterPro" id="IPR018490">
    <property type="entry name" value="cNMP-bd_dom_sf"/>
</dbReference>
<evidence type="ECO:0000259" key="5">
    <source>
        <dbReference type="PROSITE" id="PS51063"/>
    </source>
</evidence>